<dbReference type="EMBL" id="PJQD01000005">
    <property type="protein sequence ID" value="POY76325.1"/>
    <property type="molecule type" value="Genomic_DNA"/>
</dbReference>
<keyword evidence="3" id="KW-1185">Reference proteome</keyword>
<reference evidence="2 3" key="1">
    <citation type="journal article" date="2018" name="Front. Microbiol.">
        <title>Prospects for Fungal Bioremediation of Acidic Radioactive Waste Sites: Characterization and Genome Sequence of Rhodotorula taiwanensis MD1149.</title>
        <authorList>
            <person name="Tkavc R."/>
            <person name="Matrosova V.Y."/>
            <person name="Grichenko O.E."/>
            <person name="Gostincar C."/>
            <person name="Volpe R.P."/>
            <person name="Klimenkova P."/>
            <person name="Gaidamakova E.K."/>
            <person name="Zhou C.E."/>
            <person name="Stewart B.J."/>
            <person name="Lyman M.G."/>
            <person name="Malfatti S.A."/>
            <person name="Rubinfeld B."/>
            <person name="Courtot M."/>
            <person name="Singh J."/>
            <person name="Dalgard C.L."/>
            <person name="Hamilton T."/>
            <person name="Frey K.G."/>
            <person name="Gunde-Cimerman N."/>
            <person name="Dugan L."/>
            <person name="Daly M.J."/>
        </authorList>
    </citation>
    <scope>NUCLEOTIDE SEQUENCE [LARGE SCALE GENOMIC DNA]</scope>
    <source>
        <strain evidence="2 3">MD1149</strain>
    </source>
</reference>
<name>A0A2S5BHU7_9BASI</name>
<gene>
    <name evidence="2" type="ORF">BMF94_0520</name>
</gene>
<evidence type="ECO:0000313" key="3">
    <source>
        <dbReference type="Proteomes" id="UP000237144"/>
    </source>
</evidence>
<accession>A0A2S5BHU7</accession>
<organism evidence="2 3">
    <name type="scientific">Rhodotorula taiwanensis</name>
    <dbReference type="NCBI Taxonomy" id="741276"/>
    <lineage>
        <taxon>Eukaryota</taxon>
        <taxon>Fungi</taxon>
        <taxon>Dikarya</taxon>
        <taxon>Basidiomycota</taxon>
        <taxon>Pucciniomycotina</taxon>
        <taxon>Microbotryomycetes</taxon>
        <taxon>Sporidiobolales</taxon>
        <taxon>Sporidiobolaceae</taxon>
        <taxon>Rhodotorula</taxon>
    </lineage>
</organism>
<evidence type="ECO:0000256" key="1">
    <source>
        <dbReference type="SAM" id="MobiDB-lite"/>
    </source>
</evidence>
<sequence>MLKDEKLQPDHRLVIKDAVAGLAEKERVRAIRDILAAHQDVSVQEIPRDPALYPKNKYNDAFFQRVMNRFEVDDSAFLTYEKALYVRQFSHHPHPRPEWRRAVAHVVNAAKLPKRDQGSLSTLDSLGAGFKWTNGPHNYKGRFYDWRRMIELLLEYGPKKLHLHDLEDVEIIYRKVKPKVKSQPKQQVEQQAEDPTEQNEQQNEQQDETDGTGDGGSAETNRNGTGSPSDATTPAASASSLGKLRRSGRSTRSASTKNA</sequence>
<feature type="region of interest" description="Disordered" evidence="1">
    <location>
        <begin position="178"/>
        <end position="259"/>
    </location>
</feature>
<dbReference type="Proteomes" id="UP000237144">
    <property type="component" value="Unassembled WGS sequence"/>
</dbReference>
<evidence type="ECO:0000313" key="2">
    <source>
        <dbReference type="EMBL" id="POY76325.1"/>
    </source>
</evidence>
<dbReference type="AlphaFoldDB" id="A0A2S5BHU7"/>
<dbReference type="OrthoDB" id="2529758at2759"/>
<feature type="compositionally biased region" description="Low complexity" evidence="1">
    <location>
        <begin position="250"/>
        <end position="259"/>
    </location>
</feature>
<comment type="caution">
    <text evidence="2">The sequence shown here is derived from an EMBL/GenBank/DDBJ whole genome shotgun (WGS) entry which is preliminary data.</text>
</comment>
<feature type="compositionally biased region" description="Low complexity" evidence="1">
    <location>
        <begin position="227"/>
        <end position="242"/>
    </location>
</feature>
<protein>
    <submittedName>
        <fullName evidence="2">Uncharacterized protein</fullName>
    </submittedName>
</protein>
<proteinExistence type="predicted"/>